<sequence>MKFTSILSAIVAVAAVGPMVAEAAQNTTLSVLSNNVYFLSEVLYPNWGQRHRAQLIADSQYIKGHDVVVIQECFDTDPCTILRDGLRSQYPHMTPVVGQTRGGWDSTSGSYSSTASENGGVLIMSKWPIKQKHQFVYKYGCGADWFSNKGFAYVVLDYKGTNLHVFGTHLQSDASGCTSGQAARFRTSALEAWRGYINGRKIPANEPVIMAGDFNIIRDSSEYKSFLSTLQVNPPSAFTDKHHSQGIKSLTQSVLKLKTTPYELKGATYDDYSDHYPVQGLIELDI</sequence>
<proteinExistence type="inferred from homology"/>
<keyword evidence="3 5" id="KW-0732">Signal</keyword>
<evidence type="ECO:0000313" key="7">
    <source>
        <dbReference type="EMBL" id="KAF9582015.1"/>
    </source>
</evidence>
<evidence type="ECO:0000259" key="6">
    <source>
        <dbReference type="Pfam" id="PF03372"/>
    </source>
</evidence>
<keyword evidence="8" id="KW-1185">Reference proteome</keyword>
<dbReference type="EC" id="3.1.4.12" evidence="2"/>
<dbReference type="PANTHER" id="PTHR16320">
    <property type="entry name" value="SPHINGOMYELINASE FAMILY MEMBER"/>
    <property type="match status" value="1"/>
</dbReference>
<dbReference type="GO" id="GO:0005576">
    <property type="term" value="C:extracellular region"/>
    <property type="evidence" value="ECO:0007669"/>
    <property type="project" value="InterPro"/>
</dbReference>
<dbReference type="CDD" id="cd09078">
    <property type="entry name" value="nSMase"/>
    <property type="match status" value="1"/>
</dbReference>
<dbReference type="InterPro" id="IPR005135">
    <property type="entry name" value="Endo/exonuclease/phosphatase"/>
</dbReference>
<feature type="domain" description="Endonuclease/exonuclease/phosphatase" evidence="6">
    <location>
        <begin position="50"/>
        <end position="237"/>
    </location>
</feature>
<name>A0A9P6FUD9_9FUNG</name>
<dbReference type="Pfam" id="PF03372">
    <property type="entry name" value="Exo_endo_phos"/>
    <property type="match status" value="1"/>
</dbReference>
<gene>
    <name evidence="7" type="ORF">BGW38_000770</name>
</gene>
<feature type="signal peptide" evidence="5">
    <location>
        <begin position="1"/>
        <end position="23"/>
    </location>
</feature>
<accession>A0A9P6FUD9</accession>
<comment type="caution">
    <text evidence="7">The sequence shown here is derived from an EMBL/GenBank/DDBJ whole genome shotgun (WGS) entry which is preliminary data.</text>
</comment>
<evidence type="ECO:0000256" key="3">
    <source>
        <dbReference type="ARBA" id="ARBA00022729"/>
    </source>
</evidence>
<reference evidence="7" key="1">
    <citation type="journal article" date="2020" name="Fungal Divers.">
        <title>Resolving the Mortierellaceae phylogeny through synthesis of multi-gene phylogenetics and phylogenomics.</title>
        <authorList>
            <person name="Vandepol N."/>
            <person name="Liber J."/>
            <person name="Desiro A."/>
            <person name="Na H."/>
            <person name="Kennedy M."/>
            <person name="Barry K."/>
            <person name="Grigoriev I.V."/>
            <person name="Miller A.N."/>
            <person name="O'Donnell K."/>
            <person name="Stajich J.E."/>
            <person name="Bonito G."/>
        </authorList>
    </citation>
    <scope>NUCLEOTIDE SEQUENCE</scope>
    <source>
        <strain evidence="7">KOD1015</strain>
    </source>
</reference>
<dbReference type="InterPro" id="IPR017766">
    <property type="entry name" value="Sphingomyelinase/PLipase_C"/>
</dbReference>
<evidence type="ECO:0000256" key="1">
    <source>
        <dbReference type="ARBA" id="ARBA00006335"/>
    </source>
</evidence>
<dbReference type="EMBL" id="JAABOA010001224">
    <property type="protein sequence ID" value="KAF9582015.1"/>
    <property type="molecule type" value="Genomic_DNA"/>
</dbReference>
<keyword evidence="4" id="KW-0378">Hydrolase</keyword>
<dbReference type="SUPFAM" id="SSF56219">
    <property type="entry name" value="DNase I-like"/>
    <property type="match status" value="1"/>
</dbReference>
<comment type="similarity">
    <text evidence="1">Belongs to the neutral sphingomyelinase family.</text>
</comment>
<evidence type="ECO:0000313" key="8">
    <source>
        <dbReference type="Proteomes" id="UP000780801"/>
    </source>
</evidence>
<feature type="chain" id="PRO_5040328604" description="sphingomyelin phosphodiesterase" evidence="5">
    <location>
        <begin position="24"/>
        <end position="286"/>
    </location>
</feature>
<dbReference type="AlphaFoldDB" id="A0A9P6FUD9"/>
<evidence type="ECO:0000256" key="4">
    <source>
        <dbReference type="ARBA" id="ARBA00022801"/>
    </source>
</evidence>
<dbReference type="Gene3D" id="3.60.10.10">
    <property type="entry name" value="Endonuclease/exonuclease/phosphatase"/>
    <property type="match status" value="1"/>
</dbReference>
<dbReference type="InterPro" id="IPR036691">
    <property type="entry name" value="Endo/exonu/phosph_ase_sf"/>
</dbReference>
<dbReference type="Proteomes" id="UP000780801">
    <property type="component" value="Unassembled WGS sequence"/>
</dbReference>
<dbReference type="PANTHER" id="PTHR16320:SF23">
    <property type="entry name" value="SPHINGOMYELINASE C 1"/>
    <property type="match status" value="1"/>
</dbReference>
<evidence type="ECO:0000256" key="2">
    <source>
        <dbReference type="ARBA" id="ARBA00012369"/>
    </source>
</evidence>
<dbReference type="GO" id="GO:0004767">
    <property type="term" value="F:sphingomyelin phosphodiesterase activity"/>
    <property type="evidence" value="ECO:0007669"/>
    <property type="project" value="UniProtKB-EC"/>
</dbReference>
<dbReference type="InterPro" id="IPR038772">
    <property type="entry name" value="Sph/SMPD2-like"/>
</dbReference>
<organism evidence="7 8">
    <name type="scientific">Lunasporangiospora selenospora</name>
    <dbReference type="NCBI Taxonomy" id="979761"/>
    <lineage>
        <taxon>Eukaryota</taxon>
        <taxon>Fungi</taxon>
        <taxon>Fungi incertae sedis</taxon>
        <taxon>Mucoromycota</taxon>
        <taxon>Mortierellomycotina</taxon>
        <taxon>Mortierellomycetes</taxon>
        <taxon>Mortierellales</taxon>
        <taxon>Mortierellaceae</taxon>
        <taxon>Lunasporangiospora</taxon>
    </lineage>
</organism>
<evidence type="ECO:0000256" key="5">
    <source>
        <dbReference type="SAM" id="SignalP"/>
    </source>
</evidence>
<dbReference type="OrthoDB" id="40902at2759"/>
<protein>
    <recommendedName>
        <fullName evidence="2">sphingomyelin phosphodiesterase</fullName>
        <ecNumber evidence="2">3.1.4.12</ecNumber>
    </recommendedName>
</protein>